<dbReference type="InterPro" id="IPR057326">
    <property type="entry name" value="KR_dom"/>
</dbReference>
<dbReference type="Proteomes" id="UP000319257">
    <property type="component" value="Unassembled WGS sequence"/>
</dbReference>
<dbReference type="InterPro" id="IPR002347">
    <property type="entry name" value="SDR_fam"/>
</dbReference>
<protein>
    <recommendedName>
        <fullName evidence="9">Major facilitator superfamily (MFS) profile domain-containing protein</fullName>
    </recommendedName>
</protein>
<feature type="transmembrane region" description="Helical" evidence="8">
    <location>
        <begin position="240"/>
        <end position="258"/>
    </location>
</feature>
<dbReference type="GO" id="GO:0016616">
    <property type="term" value="F:oxidoreductase activity, acting on the CH-OH group of donors, NAD or NADP as acceptor"/>
    <property type="evidence" value="ECO:0007669"/>
    <property type="project" value="UniProtKB-ARBA"/>
</dbReference>
<feature type="domain" description="Major facilitator superfamily (MFS) profile" evidence="9">
    <location>
        <begin position="48"/>
        <end position="529"/>
    </location>
</feature>
<evidence type="ECO:0000256" key="4">
    <source>
        <dbReference type="ARBA" id="ARBA00022989"/>
    </source>
</evidence>
<dbReference type="SUPFAM" id="SSF103473">
    <property type="entry name" value="MFS general substrate transporter"/>
    <property type="match status" value="1"/>
</dbReference>
<evidence type="ECO:0000256" key="5">
    <source>
        <dbReference type="ARBA" id="ARBA00023002"/>
    </source>
</evidence>
<evidence type="ECO:0000256" key="7">
    <source>
        <dbReference type="SAM" id="MobiDB-lite"/>
    </source>
</evidence>
<dbReference type="Gene3D" id="1.20.1250.20">
    <property type="entry name" value="MFS general substrate transporter like domains"/>
    <property type="match status" value="2"/>
</dbReference>
<comment type="caution">
    <text evidence="10">The sequence shown here is derived from an EMBL/GenBank/DDBJ whole genome shotgun (WGS) entry which is preliminary data.</text>
</comment>
<feature type="transmembrane region" description="Helical" evidence="8">
    <location>
        <begin position="138"/>
        <end position="159"/>
    </location>
</feature>
<name>A0A507B5H0_9PEZI</name>
<sequence length="894" mass="96031">MSTPTSTPQEKDTDDNNNNNNMMDGLAPRDEEAGFKESTVPPWRFWAVSVGLCLGLFLAMLDSSIVATSLLAIGEEFREVENINWVALAYSLAYLGCAVMFSRLTDVVGRRDAFLGAFFVFFAFSLGCGFAQSLNQLIAFRALQGVGGSGLYSITMIVWAELAPDHLKQYIAGLIGVVIAVAGVMGPVLGGILTHYASWRWVFWINGPIGAASMAVFFFTWPNAKYLPDLERRSWKTIDFLGTFLLIAAAVLVTFTFQNASRNTKQWGSAVFLVPLIVGIFCWFGLFLWEWWVERRWGGKMLAAFPLQLLRNRVYSATLINDTMLGFAYIMIIYAVPMKLQVVNGKSALVAGIMLLPLLGGVAIGSPVAGFINKDKNRFCETIVVASCLMLLGCGLETTLSDSYHLQAKALGFLVLIGFGFGLSAAPTTMIAMLESPIHEHAPSQGIIAQFRILGGSLGIAASSAILAVQTEKAGLSPHAVQGSTGPSQAVRTVYAEAFTQDLRVCTIVMGVGVLAALAPSSTLVPSPPSSSSPPLLRMSAATRTLFNTLRHIAPFPGLSRSTFRSSTIRHRVPGSSLLSRIVTSPGAATAAVRMSSSTAAAKRLQGKTVLITGASSGIGKSTALEFARTAPQNGLKVVLTARRVEALRELAAQIDEETSGGVKVLPVRLDISKPDEVRGFVGGLPEEFRDIDVLVNNAGLVKGVDKAPEIKEEDINVMFATNVTGLINMTQQILPIFLKKGSEGGAGDIINVGSIAGRDPYPGGSIYCATKAAVRSFTESLRKELIATRVRVIEIDPGQVETVMPPFFSFIALPQRSDGTDKGQMQEFSVVRFYGDKSKADAVYAGCDPLTPDDIAEVIVFAATRRENVVIADTLIFPQHQGSAGMVHRKSNL</sequence>
<evidence type="ECO:0000256" key="1">
    <source>
        <dbReference type="ARBA" id="ARBA00004141"/>
    </source>
</evidence>
<dbReference type="PROSITE" id="PS50850">
    <property type="entry name" value="MFS"/>
    <property type="match status" value="1"/>
</dbReference>
<dbReference type="CDD" id="cd05346">
    <property type="entry name" value="SDR_c5"/>
    <property type="match status" value="1"/>
</dbReference>
<feature type="transmembrane region" description="Helical" evidence="8">
    <location>
        <begin position="379"/>
        <end position="398"/>
    </location>
</feature>
<keyword evidence="2 8" id="KW-0812">Transmembrane</keyword>
<feature type="transmembrane region" description="Helical" evidence="8">
    <location>
        <begin position="113"/>
        <end position="132"/>
    </location>
</feature>
<keyword evidence="3" id="KW-0521">NADP</keyword>
<keyword evidence="4 8" id="KW-1133">Transmembrane helix</keyword>
<dbReference type="PROSITE" id="PS00061">
    <property type="entry name" value="ADH_SHORT"/>
    <property type="match status" value="1"/>
</dbReference>
<accession>A0A507B5H0</accession>
<proteinExistence type="predicted"/>
<dbReference type="SUPFAM" id="SSF51735">
    <property type="entry name" value="NAD(P)-binding Rossmann-fold domains"/>
    <property type="match status" value="1"/>
</dbReference>
<feature type="transmembrane region" description="Helical" evidence="8">
    <location>
        <begin position="348"/>
        <end position="372"/>
    </location>
</feature>
<dbReference type="EMBL" id="SKBQ01000024">
    <property type="protein sequence ID" value="TPX15063.1"/>
    <property type="molecule type" value="Genomic_DNA"/>
</dbReference>
<dbReference type="PRINTS" id="PR00080">
    <property type="entry name" value="SDRFAMILY"/>
</dbReference>
<evidence type="ECO:0000313" key="10">
    <source>
        <dbReference type="EMBL" id="TPX15063.1"/>
    </source>
</evidence>
<feature type="transmembrane region" description="Helical" evidence="8">
    <location>
        <begin position="171"/>
        <end position="193"/>
    </location>
</feature>
<evidence type="ECO:0000256" key="3">
    <source>
        <dbReference type="ARBA" id="ARBA00022857"/>
    </source>
</evidence>
<feature type="transmembrane region" description="Helical" evidence="8">
    <location>
        <begin position="410"/>
        <end position="434"/>
    </location>
</feature>
<dbReference type="InterPro" id="IPR020846">
    <property type="entry name" value="MFS_dom"/>
</dbReference>
<feature type="transmembrane region" description="Helical" evidence="8">
    <location>
        <begin position="314"/>
        <end position="336"/>
    </location>
</feature>
<feature type="region of interest" description="Disordered" evidence="7">
    <location>
        <begin position="1"/>
        <end position="28"/>
    </location>
</feature>
<dbReference type="PANTHER" id="PTHR23501">
    <property type="entry name" value="MAJOR FACILITATOR SUPERFAMILY"/>
    <property type="match status" value="1"/>
</dbReference>
<keyword evidence="11" id="KW-1185">Reference proteome</keyword>
<dbReference type="GO" id="GO:0005886">
    <property type="term" value="C:plasma membrane"/>
    <property type="evidence" value="ECO:0007669"/>
    <property type="project" value="TreeGrafter"/>
</dbReference>
<dbReference type="GeneID" id="41972340"/>
<reference evidence="10 11" key="1">
    <citation type="submission" date="2019-06" db="EMBL/GenBank/DDBJ databases">
        <title>Draft genome sequence of the filamentous fungus Phialemoniopsis curvata isolated from diesel fuel.</title>
        <authorList>
            <person name="Varaljay V.A."/>
            <person name="Lyon W.J."/>
            <person name="Crouch A.L."/>
            <person name="Drake C.E."/>
            <person name="Hollomon J.M."/>
            <person name="Nadeau L.J."/>
            <person name="Nunn H.S."/>
            <person name="Stevenson B.S."/>
            <person name="Bojanowski C.L."/>
            <person name="Crookes-Goodson W.J."/>
        </authorList>
    </citation>
    <scope>NUCLEOTIDE SEQUENCE [LARGE SCALE GENOMIC DNA]</scope>
    <source>
        <strain evidence="10 11">D216</strain>
    </source>
</reference>
<dbReference type="InParanoid" id="A0A507B5H0"/>
<organism evidence="10 11">
    <name type="scientific">Thyridium curvatum</name>
    <dbReference type="NCBI Taxonomy" id="1093900"/>
    <lineage>
        <taxon>Eukaryota</taxon>
        <taxon>Fungi</taxon>
        <taxon>Dikarya</taxon>
        <taxon>Ascomycota</taxon>
        <taxon>Pezizomycotina</taxon>
        <taxon>Sordariomycetes</taxon>
        <taxon>Sordariomycetidae</taxon>
        <taxon>Thyridiales</taxon>
        <taxon>Thyridiaceae</taxon>
        <taxon>Thyridium</taxon>
    </lineage>
</organism>
<dbReference type="InterPro" id="IPR036259">
    <property type="entry name" value="MFS_trans_sf"/>
</dbReference>
<dbReference type="Pfam" id="PF00106">
    <property type="entry name" value="adh_short"/>
    <property type="match status" value="1"/>
</dbReference>
<dbReference type="STRING" id="1093900.A0A507B5H0"/>
<dbReference type="GO" id="GO:0022857">
    <property type="term" value="F:transmembrane transporter activity"/>
    <property type="evidence" value="ECO:0007669"/>
    <property type="project" value="InterPro"/>
</dbReference>
<feature type="transmembrane region" description="Helical" evidence="8">
    <location>
        <begin position="199"/>
        <end position="219"/>
    </location>
</feature>
<dbReference type="PRINTS" id="PR00081">
    <property type="entry name" value="GDHRDH"/>
</dbReference>
<dbReference type="InterPro" id="IPR036291">
    <property type="entry name" value="NAD(P)-bd_dom_sf"/>
</dbReference>
<keyword evidence="5" id="KW-0560">Oxidoreductase</keyword>
<evidence type="ECO:0000259" key="9">
    <source>
        <dbReference type="PROSITE" id="PS50850"/>
    </source>
</evidence>
<dbReference type="AlphaFoldDB" id="A0A507B5H0"/>
<dbReference type="InterPro" id="IPR020904">
    <property type="entry name" value="Sc_DH/Rdtase_CS"/>
</dbReference>
<feature type="transmembrane region" description="Helical" evidence="8">
    <location>
        <begin position="270"/>
        <end position="293"/>
    </location>
</feature>
<evidence type="ECO:0000256" key="8">
    <source>
        <dbReference type="SAM" id="Phobius"/>
    </source>
</evidence>
<dbReference type="Gene3D" id="3.40.50.720">
    <property type="entry name" value="NAD(P)-binding Rossmann-like Domain"/>
    <property type="match status" value="1"/>
</dbReference>
<feature type="transmembrane region" description="Helical" evidence="8">
    <location>
        <begin position="83"/>
        <end position="101"/>
    </location>
</feature>
<dbReference type="FunFam" id="3.40.50.720:FF:000047">
    <property type="entry name" value="NADP-dependent L-serine/L-allo-threonine dehydrogenase"/>
    <property type="match status" value="1"/>
</dbReference>
<feature type="transmembrane region" description="Helical" evidence="8">
    <location>
        <begin position="45"/>
        <end position="71"/>
    </location>
</feature>
<gene>
    <name evidence="10" type="ORF">E0L32_004893</name>
</gene>
<dbReference type="OrthoDB" id="440553at2759"/>
<dbReference type="PANTHER" id="PTHR23501:SF43">
    <property type="entry name" value="MULTIDRUG TRANSPORTER, PUTATIVE (AFU_ORTHOLOGUE AFUA_6G03040)-RELATED"/>
    <property type="match status" value="1"/>
</dbReference>
<keyword evidence="6 8" id="KW-0472">Membrane</keyword>
<evidence type="ECO:0000256" key="2">
    <source>
        <dbReference type="ARBA" id="ARBA00022692"/>
    </source>
</evidence>
<dbReference type="RefSeq" id="XP_030996774.1">
    <property type="nucleotide sequence ID" value="XM_031139354.1"/>
</dbReference>
<dbReference type="Pfam" id="PF07690">
    <property type="entry name" value="MFS_1"/>
    <property type="match status" value="1"/>
</dbReference>
<dbReference type="SMART" id="SM00822">
    <property type="entry name" value="PKS_KR"/>
    <property type="match status" value="1"/>
</dbReference>
<comment type="subcellular location">
    <subcellularLocation>
        <location evidence="1">Membrane</location>
        <topology evidence="1">Multi-pass membrane protein</topology>
    </subcellularLocation>
</comment>
<dbReference type="InterPro" id="IPR011701">
    <property type="entry name" value="MFS"/>
</dbReference>
<evidence type="ECO:0000256" key="6">
    <source>
        <dbReference type="ARBA" id="ARBA00023136"/>
    </source>
</evidence>
<evidence type="ECO:0000313" key="11">
    <source>
        <dbReference type="Proteomes" id="UP000319257"/>
    </source>
</evidence>